<comment type="similarity">
    <text evidence="1">Belongs to the outer membrane factor (OMF) (TC 1.B.17) family.</text>
</comment>
<dbReference type="AlphaFoldDB" id="A0A239PPW2"/>
<dbReference type="SUPFAM" id="SSF56954">
    <property type="entry name" value="Outer membrane efflux proteins (OEP)"/>
    <property type="match status" value="1"/>
</dbReference>
<dbReference type="PANTHER" id="PTHR30203">
    <property type="entry name" value="OUTER MEMBRANE CATION EFFLUX PROTEIN"/>
    <property type="match status" value="1"/>
</dbReference>
<evidence type="ECO:0000313" key="2">
    <source>
        <dbReference type="EMBL" id="SNT71946.1"/>
    </source>
</evidence>
<dbReference type="InterPro" id="IPR010131">
    <property type="entry name" value="MdtP/NodT-like"/>
</dbReference>
<dbReference type="GO" id="GO:0015562">
    <property type="term" value="F:efflux transmembrane transporter activity"/>
    <property type="evidence" value="ECO:0007669"/>
    <property type="project" value="InterPro"/>
</dbReference>
<evidence type="ECO:0000256" key="1">
    <source>
        <dbReference type="ARBA" id="ARBA00007613"/>
    </source>
</evidence>
<protein>
    <submittedName>
        <fullName evidence="2">Outer membrane protein TolC</fullName>
    </submittedName>
</protein>
<evidence type="ECO:0000313" key="3">
    <source>
        <dbReference type="Proteomes" id="UP000198346"/>
    </source>
</evidence>
<proteinExistence type="inferred from homology"/>
<dbReference type="EMBL" id="FZQA01000002">
    <property type="protein sequence ID" value="SNT71946.1"/>
    <property type="molecule type" value="Genomic_DNA"/>
</dbReference>
<dbReference type="OrthoDB" id="7616531at2"/>
<dbReference type="RefSeq" id="WP_089411491.1">
    <property type="nucleotide sequence ID" value="NZ_FZQA01000002.1"/>
</dbReference>
<dbReference type="PANTHER" id="PTHR30203:SF30">
    <property type="entry name" value="OUTER MEMBRANE PROTEIN-RELATED"/>
    <property type="match status" value="1"/>
</dbReference>
<reference evidence="2 3" key="1">
    <citation type="submission" date="2017-07" db="EMBL/GenBank/DDBJ databases">
        <authorList>
            <person name="Sun Z.S."/>
            <person name="Albrecht U."/>
            <person name="Echele G."/>
            <person name="Lee C.C."/>
        </authorList>
    </citation>
    <scope>NUCLEOTIDE SEQUENCE [LARGE SCALE GENOMIC DNA]</scope>
    <source>
        <strain evidence="2 3">CGMCC 1.12710</strain>
    </source>
</reference>
<dbReference type="InterPro" id="IPR003423">
    <property type="entry name" value="OMP_efflux"/>
</dbReference>
<keyword evidence="3" id="KW-1185">Reference proteome</keyword>
<dbReference type="Proteomes" id="UP000198346">
    <property type="component" value="Unassembled WGS sequence"/>
</dbReference>
<organism evidence="2 3">
    <name type="scientific">Amphiplicatus metriothermophilus</name>
    <dbReference type="NCBI Taxonomy" id="1519374"/>
    <lineage>
        <taxon>Bacteria</taxon>
        <taxon>Pseudomonadati</taxon>
        <taxon>Pseudomonadota</taxon>
        <taxon>Alphaproteobacteria</taxon>
        <taxon>Parvularculales</taxon>
        <taxon>Parvularculaceae</taxon>
        <taxon>Amphiplicatus</taxon>
    </lineage>
</organism>
<accession>A0A239PPW2</accession>
<sequence>MLAENRLGAVAALFRRRPGFAAALAALLVLIGAPAAAQSFEELEARLAAHPSVTSLRAEREAREQLARAARGLPDPVVSFGVNNLPLSDPGFDRLMMTNKAIGVRQQIPNRRETRARAEQERGAARAADLKADWLLSRLRAELVAALAEKGRAAEQLAIARRQAEKYDALEAILRGELDAGRPAFARLSQIDVERADIDRRIAALEGERGRIDAALVDLVGEAADVSPPAEELRIWDGDVGAFYAARLAEAGVNIAEAGVRECKAAFGPDFGVQLTYQQRESGVDPLGDPFNGDDWFSAGVTLTVPLWAASSQKPRLAAARARESAARLDYHAAVRAAEEEWRARLALYLAAQRGLAALEEKIAAVDERIAAMKRAYEAGRGDYALILDAEIGRLTLLSQRAAERAAIRRLAAEANSLLVMP</sequence>
<dbReference type="Gene3D" id="1.20.1600.10">
    <property type="entry name" value="Outer membrane efflux proteins (OEP)"/>
    <property type="match status" value="1"/>
</dbReference>
<name>A0A239PPW2_9PROT</name>
<dbReference type="Pfam" id="PF02321">
    <property type="entry name" value="OEP"/>
    <property type="match status" value="1"/>
</dbReference>
<gene>
    <name evidence="2" type="ORF">SAMN06297382_0968</name>
</gene>